<dbReference type="AlphaFoldDB" id="A0AAV7TME1"/>
<feature type="region of interest" description="Disordered" evidence="1">
    <location>
        <begin position="57"/>
        <end position="77"/>
    </location>
</feature>
<evidence type="ECO:0000313" key="2">
    <source>
        <dbReference type="EMBL" id="KAJ1177792.1"/>
    </source>
</evidence>
<name>A0AAV7TME1_PLEWA</name>
<protein>
    <submittedName>
        <fullName evidence="2">Uncharacterized protein</fullName>
    </submittedName>
</protein>
<organism evidence="2 3">
    <name type="scientific">Pleurodeles waltl</name>
    <name type="common">Iberian ribbed newt</name>
    <dbReference type="NCBI Taxonomy" id="8319"/>
    <lineage>
        <taxon>Eukaryota</taxon>
        <taxon>Metazoa</taxon>
        <taxon>Chordata</taxon>
        <taxon>Craniata</taxon>
        <taxon>Vertebrata</taxon>
        <taxon>Euteleostomi</taxon>
        <taxon>Amphibia</taxon>
        <taxon>Batrachia</taxon>
        <taxon>Caudata</taxon>
        <taxon>Salamandroidea</taxon>
        <taxon>Salamandridae</taxon>
        <taxon>Pleurodelinae</taxon>
        <taxon>Pleurodeles</taxon>
    </lineage>
</organism>
<dbReference type="EMBL" id="JANPWB010000006">
    <property type="protein sequence ID" value="KAJ1177792.1"/>
    <property type="molecule type" value="Genomic_DNA"/>
</dbReference>
<evidence type="ECO:0000256" key="1">
    <source>
        <dbReference type="SAM" id="MobiDB-lite"/>
    </source>
</evidence>
<accession>A0AAV7TME1</accession>
<dbReference type="Proteomes" id="UP001066276">
    <property type="component" value="Chromosome 3_2"/>
</dbReference>
<keyword evidence="3" id="KW-1185">Reference proteome</keyword>
<comment type="caution">
    <text evidence="2">The sequence shown here is derived from an EMBL/GenBank/DDBJ whole genome shotgun (WGS) entry which is preliminary data.</text>
</comment>
<sequence>MPMCWRTPQEWWGPRCVQWAQMRRTAFQGTWGGTEPPWSSIGRTELRCGLPYEEAEAEPTQAQAGLAQSLSDCPGRW</sequence>
<reference evidence="2" key="1">
    <citation type="journal article" date="2022" name="bioRxiv">
        <title>Sequencing and chromosome-scale assembly of the giantPleurodeles waltlgenome.</title>
        <authorList>
            <person name="Brown T."/>
            <person name="Elewa A."/>
            <person name="Iarovenko S."/>
            <person name="Subramanian E."/>
            <person name="Araus A.J."/>
            <person name="Petzold A."/>
            <person name="Susuki M."/>
            <person name="Suzuki K.-i.T."/>
            <person name="Hayashi T."/>
            <person name="Toyoda A."/>
            <person name="Oliveira C."/>
            <person name="Osipova E."/>
            <person name="Leigh N.D."/>
            <person name="Simon A."/>
            <person name="Yun M.H."/>
        </authorList>
    </citation>
    <scope>NUCLEOTIDE SEQUENCE</scope>
    <source>
        <strain evidence="2">20211129_DDA</strain>
        <tissue evidence="2">Liver</tissue>
    </source>
</reference>
<evidence type="ECO:0000313" key="3">
    <source>
        <dbReference type="Proteomes" id="UP001066276"/>
    </source>
</evidence>
<gene>
    <name evidence="2" type="ORF">NDU88_003044</name>
</gene>
<proteinExistence type="predicted"/>